<name>A0A5J4Z4G4_PORPP</name>
<evidence type="ECO:0000256" key="3">
    <source>
        <dbReference type="PROSITE-ProRule" id="PRU00703"/>
    </source>
</evidence>
<dbReference type="InterPro" id="IPR046342">
    <property type="entry name" value="CBS_dom_sf"/>
</dbReference>
<feature type="domain" description="CBS" evidence="5">
    <location>
        <begin position="343"/>
        <end position="399"/>
    </location>
</feature>
<accession>A0A5J4Z4G4</accession>
<evidence type="ECO:0000256" key="4">
    <source>
        <dbReference type="SAM" id="MobiDB-lite"/>
    </source>
</evidence>
<evidence type="ECO:0000313" key="7">
    <source>
        <dbReference type="Proteomes" id="UP000324585"/>
    </source>
</evidence>
<dbReference type="AlphaFoldDB" id="A0A5J4Z4G4"/>
<feature type="compositionally biased region" description="Basic residues" evidence="4">
    <location>
        <begin position="1"/>
        <end position="12"/>
    </location>
</feature>
<keyword evidence="7" id="KW-1185">Reference proteome</keyword>
<protein>
    <submittedName>
        <fullName evidence="6">Protein SDS23</fullName>
    </submittedName>
</protein>
<keyword evidence="1" id="KW-0677">Repeat</keyword>
<dbReference type="InterPro" id="IPR000644">
    <property type="entry name" value="CBS_dom"/>
</dbReference>
<feature type="region of interest" description="Disordered" evidence="4">
    <location>
        <begin position="1"/>
        <end position="20"/>
    </location>
</feature>
<dbReference type="SMART" id="SM00116">
    <property type="entry name" value="CBS"/>
    <property type="match status" value="4"/>
</dbReference>
<evidence type="ECO:0000256" key="2">
    <source>
        <dbReference type="ARBA" id="ARBA00023122"/>
    </source>
</evidence>
<sequence>MGVSKRERRARGTGRQTSEAVTIVSVSRHDDDEEQQQRVNVCDKRHAQDTVRRERGCGGIWSVRRASLMAACLSEQERGMLRAMLRAHTCGELVAGQKPITIPADATVAEACDILARNGILSALLEHPEGSGLTGFAGYFSYRSLLYWFLKRHPAYSDEGGSSEMPHSAMDLREVIAQAGASDTKAVDYCAERGKESKVLLPSDSLGKAVLLFGEGLHRCSVVENDCVLGTLSQSLTLRFIANHSAEVRPALLHTLAEFGLGESRAIVLEQRKNVIEGMHIMQKNKLSALAVVDQNGRLVGNLSLSDIKYIFRTRSYSMLWYTAQNFIKILRERAALEENAGMDTFPFFDISRERTLEIAIQKMIATRVHHLWVVDTAGVPIGVVSITDIMRVLSVDIE</sequence>
<gene>
    <name evidence="6" type="ORF">FVE85_5693</name>
</gene>
<feature type="domain" description="CBS" evidence="5">
    <location>
        <begin position="95"/>
        <end position="155"/>
    </location>
</feature>
<dbReference type="GO" id="GO:0004865">
    <property type="term" value="F:protein serine/threonine phosphatase inhibitor activity"/>
    <property type="evidence" value="ECO:0007669"/>
    <property type="project" value="TreeGrafter"/>
</dbReference>
<evidence type="ECO:0000259" key="5">
    <source>
        <dbReference type="PROSITE" id="PS51371"/>
    </source>
</evidence>
<dbReference type="SUPFAM" id="SSF54631">
    <property type="entry name" value="CBS-domain pair"/>
    <property type="match status" value="2"/>
</dbReference>
<dbReference type="CDD" id="cd02205">
    <property type="entry name" value="CBS_pair_SF"/>
    <property type="match status" value="2"/>
</dbReference>
<evidence type="ECO:0000313" key="6">
    <source>
        <dbReference type="EMBL" id="KAA8498108.1"/>
    </source>
</evidence>
<dbReference type="PROSITE" id="PS51371">
    <property type="entry name" value="CBS"/>
    <property type="match status" value="3"/>
</dbReference>
<keyword evidence="2 3" id="KW-0129">CBS domain</keyword>
<comment type="caution">
    <text evidence="6">The sequence shown here is derived from an EMBL/GenBank/DDBJ whole genome shotgun (WGS) entry which is preliminary data.</text>
</comment>
<dbReference type="GO" id="GO:0042149">
    <property type="term" value="P:cellular response to glucose starvation"/>
    <property type="evidence" value="ECO:0007669"/>
    <property type="project" value="TreeGrafter"/>
</dbReference>
<evidence type="ECO:0000256" key="1">
    <source>
        <dbReference type="ARBA" id="ARBA00022737"/>
    </source>
</evidence>
<dbReference type="Pfam" id="PF00571">
    <property type="entry name" value="CBS"/>
    <property type="match status" value="3"/>
</dbReference>
<dbReference type="EMBL" id="VRMN01000001">
    <property type="protein sequence ID" value="KAA8498108.1"/>
    <property type="molecule type" value="Genomic_DNA"/>
</dbReference>
<reference evidence="7" key="1">
    <citation type="journal article" date="2019" name="Nat. Commun.">
        <title>Expansion of phycobilisome linker gene families in mesophilic red algae.</title>
        <authorList>
            <person name="Lee J."/>
            <person name="Kim D."/>
            <person name="Bhattacharya D."/>
            <person name="Yoon H.S."/>
        </authorList>
    </citation>
    <scope>NUCLEOTIDE SEQUENCE [LARGE SCALE GENOMIC DNA]</scope>
    <source>
        <strain evidence="7">CCMP 1328</strain>
    </source>
</reference>
<dbReference type="OMA" id="VRQQDYK"/>
<dbReference type="OrthoDB" id="449052at2759"/>
<dbReference type="InterPro" id="IPR050511">
    <property type="entry name" value="AMPK_gamma/SDS23_families"/>
</dbReference>
<proteinExistence type="predicted"/>
<feature type="domain" description="CBS" evidence="5">
    <location>
        <begin position="262"/>
        <end position="319"/>
    </location>
</feature>
<dbReference type="Proteomes" id="UP000324585">
    <property type="component" value="Unassembled WGS sequence"/>
</dbReference>
<dbReference type="PANTHER" id="PTHR13780">
    <property type="entry name" value="AMP-ACTIVATED PROTEIN KINASE, GAMMA REGULATORY SUBUNIT"/>
    <property type="match status" value="1"/>
</dbReference>
<organism evidence="6 7">
    <name type="scientific">Porphyridium purpureum</name>
    <name type="common">Red alga</name>
    <name type="synonym">Porphyridium cruentum</name>
    <dbReference type="NCBI Taxonomy" id="35688"/>
    <lineage>
        <taxon>Eukaryota</taxon>
        <taxon>Rhodophyta</taxon>
        <taxon>Bangiophyceae</taxon>
        <taxon>Porphyridiales</taxon>
        <taxon>Porphyridiaceae</taxon>
        <taxon>Porphyridium</taxon>
    </lineage>
</organism>
<dbReference type="Gene3D" id="3.10.580.10">
    <property type="entry name" value="CBS-domain"/>
    <property type="match status" value="2"/>
</dbReference>
<dbReference type="PANTHER" id="PTHR13780:SF36">
    <property type="entry name" value="CBS DOMAIN-CONTAINING PROTEIN"/>
    <property type="match status" value="1"/>
</dbReference>